<dbReference type="RefSeq" id="WP_048329537.1">
    <property type="nucleotide sequence ID" value="NZ_CP011854.1"/>
</dbReference>
<evidence type="ECO:0000313" key="1">
    <source>
        <dbReference type="EMBL" id="MBA1304266.1"/>
    </source>
</evidence>
<sequence>MSYNWDLIQRLLHEVQASANDTFKPRRYAEEHAAQLESEGKPMPNLDSLRAEAADYESLLFEGGFIVARPEEQGGNGENFVLTERGERLLGMLDDPQTAGARQRLADKGEAALVPEVFDELAATQS</sequence>
<protein>
    <submittedName>
        <fullName evidence="1">Transcriptional regulator</fullName>
    </submittedName>
</protein>
<dbReference type="EMBL" id="JAAMRD010000004">
    <property type="protein sequence ID" value="MBA1304266.1"/>
    <property type="molecule type" value="Genomic_DNA"/>
</dbReference>
<name>A0AA40RQQ7_STUST</name>
<gene>
    <name evidence="1" type="ORF">G7024_07575</name>
</gene>
<evidence type="ECO:0000313" key="2">
    <source>
        <dbReference type="Proteomes" id="UP001138621"/>
    </source>
</evidence>
<accession>A0AA40RQQ7</accession>
<comment type="caution">
    <text evidence="1">The sequence shown here is derived from an EMBL/GenBank/DDBJ whole genome shotgun (WGS) entry which is preliminary data.</text>
</comment>
<dbReference type="Proteomes" id="UP001138621">
    <property type="component" value="Unassembled WGS sequence"/>
</dbReference>
<reference evidence="1" key="1">
    <citation type="submission" date="2020-02" db="EMBL/GenBank/DDBJ databases">
        <title>Synteny-based analysis reveals conserved mechanism for high triclosan tolerance in Pseudomonas, as well as instances of horizontal transfer.</title>
        <authorList>
            <person name="Mcfarland A.G."/>
            <person name="Bertucci H.K."/>
            <person name="Litmann E."/>
            <person name="Shen J."/>
            <person name="Huttenhower C."/>
            <person name="Hartmann E.M."/>
        </authorList>
    </citation>
    <scope>NUCLEOTIDE SEQUENCE</scope>
    <source>
        <strain evidence="1">109A1</strain>
    </source>
</reference>
<proteinExistence type="predicted"/>
<organism evidence="1 2">
    <name type="scientific">Stutzerimonas stutzeri</name>
    <name type="common">Pseudomonas stutzeri</name>
    <dbReference type="NCBI Taxonomy" id="316"/>
    <lineage>
        <taxon>Bacteria</taxon>
        <taxon>Pseudomonadati</taxon>
        <taxon>Pseudomonadota</taxon>
        <taxon>Gammaproteobacteria</taxon>
        <taxon>Pseudomonadales</taxon>
        <taxon>Pseudomonadaceae</taxon>
        <taxon>Stutzerimonas</taxon>
    </lineage>
</organism>
<dbReference type="AlphaFoldDB" id="A0AA40RQQ7"/>